<evidence type="ECO:0000313" key="1">
    <source>
        <dbReference type="EMBL" id="CAG8727849.1"/>
    </source>
</evidence>
<organism evidence="1 2">
    <name type="scientific">Cetraspora pellucida</name>
    <dbReference type="NCBI Taxonomy" id="1433469"/>
    <lineage>
        <taxon>Eukaryota</taxon>
        <taxon>Fungi</taxon>
        <taxon>Fungi incertae sedis</taxon>
        <taxon>Mucoromycota</taxon>
        <taxon>Glomeromycotina</taxon>
        <taxon>Glomeromycetes</taxon>
        <taxon>Diversisporales</taxon>
        <taxon>Gigasporaceae</taxon>
        <taxon>Cetraspora</taxon>
    </lineage>
</organism>
<comment type="caution">
    <text evidence="1">The sequence shown here is derived from an EMBL/GenBank/DDBJ whole genome shotgun (WGS) entry which is preliminary data.</text>
</comment>
<name>A0ACA9PZ71_9GLOM</name>
<dbReference type="EMBL" id="CAJVPW010032022">
    <property type="protein sequence ID" value="CAG8727849.1"/>
    <property type="molecule type" value="Genomic_DNA"/>
</dbReference>
<protein>
    <submittedName>
        <fullName evidence="1">3605_t:CDS:1</fullName>
    </submittedName>
</protein>
<feature type="non-terminal residue" evidence="1">
    <location>
        <position position="1"/>
    </location>
</feature>
<dbReference type="Proteomes" id="UP000789366">
    <property type="component" value="Unassembled WGS sequence"/>
</dbReference>
<proteinExistence type="predicted"/>
<keyword evidence="2" id="KW-1185">Reference proteome</keyword>
<reference evidence="1" key="1">
    <citation type="submission" date="2021-06" db="EMBL/GenBank/DDBJ databases">
        <authorList>
            <person name="Kallberg Y."/>
            <person name="Tangrot J."/>
            <person name="Rosling A."/>
        </authorList>
    </citation>
    <scope>NUCLEOTIDE SEQUENCE</scope>
    <source>
        <strain evidence="1">28 12/20/2015</strain>
    </source>
</reference>
<evidence type="ECO:0000313" key="2">
    <source>
        <dbReference type="Proteomes" id="UP000789366"/>
    </source>
</evidence>
<accession>A0ACA9PZ71</accession>
<gene>
    <name evidence="1" type="ORF">SPELUC_LOCUS12887</name>
</gene>
<sequence length="42" mass="4751">ENSESSSNTREENTQILIESDEEEIDSQDFNDDSESNSVIDV</sequence>